<dbReference type="GO" id="GO:0005634">
    <property type="term" value="C:nucleus"/>
    <property type="evidence" value="ECO:0007669"/>
    <property type="project" value="UniProtKB-SubCell"/>
</dbReference>
<dbReference type="Pfam" id="PF00644">
    <property type="entry name" value="PARP"/>
    <property type="match status" value="1"/>
</dbReference>
<dbReference type="SMART" id="SM00360">
    <property type="entry name" value="RRM"/>
    <property type="match status" value="2"/>
</dbReference>
<keyword evidence="5" id="KW-0539">Nucleus</keyword>
<dbReference type="InterPro" id="IPR037197">
    <property type="entry name" value="WWE_dom_sf"/>
</dbReference>
<keyword evidence="3 8" id="KW-0808">Transferase</keyword>
<evidence type="ECO:0000256" key="4">
    <source>
        <dbReference type="ARBA" id="ARBA00023027"/>
    </source>
</evidence>
<evidence type="ECO:0000256" key="5">
    <source>
        <dbReference type="ARBA" id="ARBA00023242"/>
    </source>
</evidence>
<dbReference type="EC" id="2.4.2.-" evidence="8"/>
<dbReference type="InterPro" id="IPR052056">
    <property type="entry name" value="Mono-ARTD/PARP"/>
</dbReference>
<dbReference type="PANTHER" id="PTHR14453:SF94">
    <property type="entry name" value="PROTEIN MONO-ADP-RIBOSYLTRANSFERASE PARP10"/>
    <property type="match status" value="1"/>
</dbReference>
<dbReference type="PANTHER" id="PTHR14453">
    <property type="entry name" value="PARP/ZINC FINGER CCCH TYPE DOMAIN CONTAINING PROTEIN"/>
    <property type="match status" value="1"/>
</dbReference>
<dbReference type="InterPro" id="IPR003903">
    <property type="entry name" value="UIM_dom"/>
</dbReference>
<dbReference type="GO" id="GO:0010629">
    <property type="term" value="P:negative regulation of gene expression"/>
    <property type="evidence" value="ECO:0007669"/>
    <property type="project" value="TreeGrafter"/>
</dbReference>
<dbReference type="GO" id="GO:0005737">
    <property type="term" value="C:cytoplasm"/>
    <property type="evidence" value="ECO:0007669"/>
    <property type="project" value="TreeGrafter"/>
</dbReference>
<evidence type="ECO:0000256" key="2">
    <source>
        <dbReference type="ARBA" id="ARBA00022676"/>
    </source>
</evidence>
<feature type="domain" description="WWE" evidence="10">
    <location>
        <begin position="934"/>
        <end position="1010"/>
    </location>
</feature>
<dbReference type="FunFam" id="3.90.228.10:FF:000008">
    <property type="entry name" value="Poly [ADP-ribose] polymerase"/>
    <property type="match status" value="1"/>
</dbReference>
<keyword evidence="7" id="KW-0694">RNA-binding</keyword>
<name>A0A9D3M857_ANGAN</name>
<dbReference type="PROSITE" id="PS51059">
    <property type="entry name" value="PARP_CATALYTIC"/>
    <property type="match status" value="1"/>
</dbReference>
<feature type="domain" description="RRM" evidence="9">
    <location>
        <begin position="168"/>
        <end position="235"/>
    </location>
</feature>
<dbReference type="Pfam" id="PF23085">
    <property type="entry name" value="RRM_PARP14_3"/>
    <property type="match status" value="2"/>
</dbReference>
<dbReference type="SUPFAM" id="SSF54928">
    <property type="entry name" value="RNA-binding domain, RBD"/>
    <property type="match status" value="1"/>
</dbReference>
<dbReference type="Pfam" id="PF02809">
    <property type="entry name" value="UIM"/>
    <property type="match status" value="3"/>
</dbReference>
<dbReference type="Gene3D" id="3.30.720.50">
    <property type="match status" value="1"/>
</dbReference>
<evidence type="ECO:0000256" key="3">
    <source>
        <dbReference type="ARBA" id="ARBA00022679"/>
    </source>
</evidence>
<dbReference type="AlphaFoldDB" id="A0A9D3M857"/>
<dbReference type="InterPro" id="IPR004170">
    <property type="entry name" value="WWE_dom"/>
</dbReference>
<keyword evidence="13" id="KW-1185">Reference proteome</keyword>
<dbReference type="PROSITE" id="PS50102">
    <property type="entry name" value="RRM"/>
    <property type="match status" value="1"/>
</dbReference>
<evidence type="ECO:0000256" key="1">
    <source>
        <dbReference type="ARBA" id="ARBA00004123"/>
    </source>
</evidence>
<dbReference type="InterPro" id="IPR000504">
    <property type="entry name" value="RRM_dom"/>
</dbReference>
<gene>
    <name evidence="12" type="ORF">ANANG_G00179320</name>
</gene>
<dbReference type="InterPro" id="IPR012317">
    <property type="entry name" value="Poly(ADP-ribose)pol_cat_dom"/>
</dbReference>
<reference evidence="12" key="1">
    <citation type="submission" date="2021-01" db="EMBL/GenBank/DDBJ databases">
        <title>A chromosome-scale assembly of European eel, Anguilla anguilla.</title>
        <authorList>
            <person name="Henkel C."/>
            <person name="Jong-Raadsen S.A."/>
            <person name="Dufour S."/>
            <person name="Weltzien F.-A."/>
            <person name="Palstra A.P."/>
            <person name="Pelster B."/>
            <person name="Spaink H.P."/>
            <person name="Van Den Thillart G.E."/>
            <person name="Jansen H."/>
            <person name="Zahm M."/>
            <person name="Klopp C."/>
            <person name="Cedric C."/>
            <person name="Louis A."/>
            <person name="Berthelot C."/>
            <person name="Parey E."/>
            <person name="Roest Crollius H."/>
            <person name="Montfort J."/>
            <person name="Robinson-Rechavi M."/>
            <person name="Bucao C."/>
            <person name="Bouchez O."/>
            <person name="Gislard M."/>
            <person name="Lluch J."/>
            <person name="Milhes M."/>
            <person name="Lampietro C."/>
            <person name="Lopez Roques C."/>
            <person name="Donnadieu C."/>
            <person name="Braasch I."/>
            <person name="Desvignes T."/>
            <person name="Postlethwait J."/>
            <person name="Bobe J."/>
            <person name="Guiguen Y."/>
            <person name="Dirks R."/>
        </authorList>
    </citation>
    <scope>NUCLEOTIDE SEQUENCE</scope>
    <source>
        <strain evidence="12">Tag_6206</strain>
        <tissue evidence="12">Liver</tissue>
    </source>
</reference>
<dbReference type="SUPFAM" id="SSF56399">
    <property type="entry name" value="ADP-ribosylation"/>
    <property type="match status" value="1"/>
</dbReference>
<organism evidence="12 13">
    <name type="scientific">Anguilla anguilla</name>
    <name type="common">European freshwater eel</name>
    <name type="synonym">Muraena anguilla</name>
    <dbReference type="NCBI Taxonomy" id="7936"/>
    <lineage>
        <taxon>Eukaryota</taxon>
        <taxon>Metazoa</taxon>
        <taxon>Chordata</taxon>
        <taxon>Craniata</taxon>
        <taxon>Vertebrata</taxon>
        <taxon>Euteleostomi</taxon>
        <taxon>Actinopterygii</taxon>
        <taxon>Neopterygii</taxon>
        <taxon>Teleostei</taxon>
        <taxon>Anguilliformes</taxon>
        <taxon>Anguillidae</taxon>
        <taxon>Anguilla</taxon>
    </lineage>
</organism>
<dbReference type="GO" id="GO:0003723">
    <property type="term" value="F:RNA binding"/>
    <property type="evidence" value="ECO:0007669"/>
    <property type="project" value="UniProtKB-UniRule"/>
</dbReference>
<accession>A0A9D3M857</accession>
<dbReference type="GO" id="GO:0070212">
    <property type="term" value="P:protein poly-ADP-ribosylation"/>
    <property type="evidence" value="ECO:0007669"/>
    <property type="project" value="TreeGrafter"/>
</dbReference>
<dbReference type="InterPro" id="IPR035979">
    <property type="entry name" value="RBD_domain_sf"/>
</dbReference>
<dbReference type="CDD" id="cd12547">
    <property type="entry name" value="RRM1_2_PAR10"/>
    <property type="match status" value="1"/>
</dbReference>
<dbReference type="PROSITE" id="PS50330">
    <property type="entry name" value="UIM"/>
    <property type="match status" value="1"/>
</dbReference>
<dbReference type="SMART" id="SM00726">
    <property type="entry name" value="UIM"/>
    <property type="match status" value="2"/>
</dbReference>
<evidence type="ECO:0000256" key="7">
    <source>
        <dbReference type="PROSITE-ProRule" id="PRU00176"/>
    </source>
</evidence>
<comment type="subcellular location">
    <subcellularLocation>
        <location evidence="1">Nucleus</location>
    </subcellularLocation>
</comment>
<comment type="similarity">
    <text evidence="6">Belongs to the ARTD/PARP family.</text>
</comment>
<dbReference type="GO" id="GO:0003950">
    <property type="term" value="F:NAD+ poly-ADP-ribosyltransferase activity"/>
    <property type="evidence" value="ECO:0007669"/>
    <property type="project" value="UniProtKB-UniRule"/>
</dbReference>
<dbReference type="GO" id="GO:0003714">
    <property type="term" value="F:transcription corepressor activity"/>
    <property type="evidence" value="ECO:0007669"/>
    <property type="project" value="TreeGrafter"/>
</dbReference>
<feature type="domain" description="PARP catalytic" evidence="11">
    <location>
        <begin position="1021"/>
        <end position="1225"/>
    </location>
</feature>
<dbReference type="GO" id="GO:1990404">
    <property type="term" value="F:NAD+-protein mono-ADP-ribosyltransferase activity"/>
    <property type="evidence" value="ECO:0007669"/>
    <property type="project" value="TreeGrafter"/>
</dbReference>
<evidence type="ECO:0000313" key="12">
    <source>
        <dbReference type="EMBL" id="KAG5842598.1"/>
    </source>
</evidence>
<evidence type="ECO:0000259" key="9">
    <source>
        <dbReference type="PROSITE" id="PS50102"/>
    </source>
</evidence>
<comment type="caution">
    <text evidence="12">The sequence shown here is derived from an EMBL/GenBank/DDBJ whole genome shotgun (WGS) entry which is preliminary data.</text>
</comment>
<keyword evidence="2 8" id="KW-0328">Glycosyltransferase</keyword>
<dbReference type="CDD" id="cd01439">
    <property type="entry name" value="TCCD_inducible_PARP_like"/>
    <property type="match status" value="1"/>
</dbReference>
<dbReference type="PROSITE" id="PS50918">
    <property type="entry name" value="WWE"/>
    <property type="match status" value="1"/>
</dbReference>
<dbReference type="InterPro" id="IPR012677">
    <property type="entry name" value="Nucleotide-bd_a/b_plait_sf"/>
</dbReference>
<evidence type="ECO:0000256" key="6">
    <source>
        <dbReference type="ARBA" id="ARBA00024347"/>
    </source>
</evidence>
<evidence type="ECO:0000259" key="11">
    <source>
        <dbReference type="PROSITE" id="PS51059"/>
    </source>
</evidence>
<dbReference type="Pfam" id="PF02825">
    <property type="entry name" value="WWE"/>
    <property type="match status" value="1"/>
</dbReference>
<evidence type="ECO:0000259" key="10">
    <source>
        <dbReference type="PROSITE" id="PS50918"/>
    </source>
</evidence>
<evidence type="ECO:0000313" key="13">
    <source>
        <dbReference type="Proteomes" id="UP001044222"/>
    </source>
</evidence>
<evidence type="ECO:0000256" key="8">
    <source>
        <dbReference type="RuleBase" id="RU362114"/>
    </source>
</evidence>
<sequence>MSEEIVEERTVEVYEIPAEIEDEFLMLYFENKRRSGGGPLVSLNRRGSCAVLVFEEAEVAARVLAKEPHVLQGASLTVRKQAPKDPGKLLLRGMNPRTSLELLELYVENVTGIKDGGYTLYPSQGKDLALIHFHKPISKEEIQRLFAKINEKLLDGATIQPEQIEQTNTILVENLAPSTTEDMLTLYFESRRGGGGEVKEVNMISEGRAKVIFVDFEPVERILKQTHKLEECNLNIQPYYDFMERKANPQSLSPLNGIGQLSDNIEHVLTSSLGIDESPLIAMDTSVSETLPTTVRGLETVEGAGDRVGLAPRAEAVEPNKVNILCRAPSIPFSSHITLPDPMKLNLLKNSLLFQDLQKSHSSFDIRIMDSAVEISGPSQPGVQQLKSQILEFFSEIAQAHLTFDEEKARLLVRDEVKDRLLEHLKRQGLPSTYTVSDGVVTVTSSSLKAVNEACKFIKSSISEFNLAVTPEYECMLYSREWFAFLDSLGFCTVANGENQIKVVTLAGMENEKKDSIIGFLSTPIQVETVITMEPGKLKYIQIHCHQLLADMEQVSIFPLESEDVTGFRLHGNANACQIVDEVLRGVVSSVLTRTITVNQPGVARFLVEGEGASILAEMQHKFQVYISTEKVHWEPLEDQDIYELAWKLTSEQNFKRSLSDSHSGSVHRLSPALSRTDLNSNDVDGADRELIEEAKRLVSVIDPVQDLEGEDLYTAEPMALSLSIDTDNQDDDFTMVVEEVLRAAPEGKDNAELQTEEEAAACAKPPSVGPLMTQTDLEEDAMLSLAIQYSMEQGSSAADSDDELQKVLEMSRREMQHDSAADSQLEKAIHISLQDAIKAANTAEICVFAGYNHDLIRVDIALGKKVSLRQCEEKVEHKCLKSLSEHQKKCVDLIQRKHAVQVLVQGTTATVSGFKDYVLEAVADLKKLLSKISNMESDSEILRNVQWVWHDSNSQPIPYPPSATVFIENAWKMRQKKIDIVFDDRPYSIDFDKMEEYNISSGKSIQIERKILSAVDLYMDIPDEDFSLLSNLPEASRVDEDSDEFQDVVREFYESIQEYHNKIKIIKVDKLTNTLLYNQYKLKKASMLRSGTSAEVERTLYHGTGETSVKEICVHGFNRSFCGKNATVYGQGVYFAVNSAVSVSDQYSPPNADGYKYVFVTKVLTGDFTKGRHEMKTAPLKENSDVPLRYHSVVDNENSPTLFVIFNDTQAYPEYLITCKKIHG</sequence>
<dbReference type="InterPro" id="IPR034464">
    <property type="entry name" value="PAR10_RRM1_2"/>
</dbReference>
<proteinExistence type="inferred from homology"/>
<dbReference type="SUPFAM" id="SSF117839">
    <property type="entry name" value="WWE domain"/>
    <property type="match status" value="1"/>
</dbReference>
<dbReference type="Gene3D" id="3.90.228.10">
    <property type="match status" value="1"/>
</dbReference>
<dbReference type="EMBL" id="JAFIRN010000009">
    <property type="protein sequence ID" value="KAG5842598.1"/>
    <property type="molecule type" value="Genomic_DNA"/>
</dbReference>
<protein>
    <recommendedName>
        <fullName evidence="8">Poly [ADP-ribose] polymerase</fullName>
        <shortName evidence="8">PARP</shortName>
        <ecNumber evidence="8">2.4.2.-</ecNumber>
    </recommendedName>
</protein>
<dbReference type="Gene3D" id="3.30.70.330">
    <property type="match status" value="2"/>
</dbReference>
<keyword evidence="4 8" id="KW-0520">NAD</keyword>
<dbReference type="Proteomes" id="UP001044222">
    <property type="component" value="Chromosome 9"/>
</dbReference>